<protein>
    <submittedName>
        <fullName evidence="1">Uncharacterized protein</fullName>
    </submittedName>
</protein>
<organism>
    <name type="scientific">Serpula lacrymans var. lacrymans (strain S7.9)</name>
    <name type="common">Dry rot fungus</name>
    <dbReference type="NCBI Taxonomy" id="578457"/>
    <lineage>
        <taxon>Eukaryota</taxon>
        <taxon>Fungi</taxon>
        <taxon>Dikarya</taxon>
        <taxon>Basidiomycota</taxon>
        <taxon>Agaricomycotina</taxon>
        <taxon>Agaricomycetes</taxon>
        <taxon>Agaricomycetidae</taxon>
        <taxon>Boletales</taxon>
        <taxon>Coniophorineae</taxon>
        <taxon>Serpulaceae</taxon>
        <taxon>Serpula</taxon>
    </lineage>
</organism>
<gene>
    <name evidence="1" type="ORF">SERLADRAFT_470143</name>
</gene>
<dbReference type="HOGENOM" id="CLU_2484706_0_0_1"/>
<dbReference type="GeneID" id="18819713"/>
<sequence length="87" mass="10125">MTQTLKATYPYQSTMLVKRRVRADRPKLTRLLVIASRRLDYGGDVTIRQVHTRHIRKRFQGRHDTRPAALCRPSDCKECTQSSIIIS</sequence>
<dbReference type="Proteomes" id="UP000008064">
    <property type="component" value="Unassembled WGS sequence"/>
</dbReference>
<evidence type="ECO:0000313" key="1">
    <source>
        <dbReference type="EMBL" id="EGO23794.1"/>
    </source>
</evidence>
<reference evidence="1" key="1">
    <citation type="submission" date="2011-04" db="EMBL/GenBank/DDBJ databases">
        <title>Evolution of plant cell wall degrading machinery underlies the functional diversity of forest fungi.</title>
        <authorList>
            <consortium name="US DOE Joint Genome Institute (JGI-PGF)"/>
            <person name="Eastwood D.C."/>
            <person name="Floudas D."/>
            <person name="Binder M."/>
            <person name="Majcherczyk A."/>
            <person name="Schneider P."/>
            <person name="Aerts A."/>
            <person name="Asiegbu F.O."/>
            <person name="Baker S.E."/>
            <person name="Barry K."/>
            <person name="Bendiksby M."/>
            <person name="Blumentritt M."/>
            <person name="Coutinho P.M."/>
            <person name="Cullen D."/>
            <person name="Cullen D."/>
            <person name="Gathman A."/>
            <person name="Goodell B."/>
            <person name="Henrissat B."/>
            <person name="Ihrmark K."/>
            <person name="Kauserud H."/>
            <person name="Kohler A."/>
            <person name="LaButti K."/>
            <person name="Lapidus A."/>
            <person name="Lavin J.L."/>
            <person name="Lee Y.-H."/>
            <person name="Lindquist E."/>
            <person name="Lilly W."/>
            <person name="Lucas S."/>
            <person name="Morin E."/>
            <person name="Murat C."/>
            <person name="Oguiza J.A."/>
            <person name="Park J."/>
            <person name="Pisabarro A.G."/>
            <person name="Riley R."/>
            <person name="Rosling A."/>
            <person name="Salamov A."/>
            <person name="Schmidt O."/>
            <person name="Schmutz J."/>
            <person name="Skrede I."/>
            <person name="Stenlid J."/>
            <person name="Wiebenga A."/>
            <person name="Xie X."/>
            <person name="Kues U."/>
            <person name="Hibbett D.S."/>
            <person name="Hoffmeister D."/>
            <person name="Hogberg N."/>
            <person name="Martin F."/>
            <person name="Grigoriev I.V."/>
            <person name="Watkinson S.C."/>
        </authorList>
    </citation>
    <scope>NUCLEOTIDE SEQUENCE</scope>
    <source>
        <strain evidence="1">S7.9</strain>
    </source>
</reference>
<dbReference type="AlphaFoldDB" id="F8NYX3"/>
<dbReference type="KEGG" id="sla:SERLADRAFT_470143"/>
<dbReference type="EMBL" id="GL945435">
    <property type="protein sequence ID" value="EGO23794.1"/>
    <property type="molecule type" value="Genomic_DNA"/>
</dbReference>
<name>F8NYX3_SERL9</name>
<dbReference type="RefSeq" id="XP_007319556.1">
    <property type="nucleotide sequence ID" value="XM_007319494.1"/>
</dbReference>
<accession>F8NYX3</accession>
<proteinExistence type="predicted"/>